<name>A0A7G6Y9Q6_9MICO</name>
<evidence type="ECO:0000313" key="2">
    <source>
        <dbReference type="Proteomes" id="UP000515511"/>
    </source>
</evidence>
<dbReference type="RefSeq" id="WP_185278382.1">
    <property type="nucleotide sequence ID" value="NZ_CP043641.1"/>
</dbReference>
<organism evidence="1 2">
    <name type="scientific">Leifsonia shinshuensis</name>
    <dbReference type="NCBI Taxonomy" id="150026"/>
    <lineage>
        <taxon>Bacteria</taxon>
        <taxon>Bacillati</taxon>
        <taxon>Actinomycetota</taxon>
        <taxon>Actinomycetes</taxon>
        <taxon>Micrococcales</taxon>
        <taxon>Microbacteriaceae</taxon>
        <taxon>Leifsonia</taxon>
    </lineage>
</organism>
<reference evidence="2" key="1">
    <citation type="submission" date="2019-09" db="EMBL/GenBank/DDBJ databases">
        <title>Antimicrobial potential of Antarctic Bacteria.</title>
        <authorList>
            <person name="Benaud N."/>
            <person name="Edwards R.J."/>
            <person name="Ferrari B.C."/>
        </authorList>
    </citation>
    <scope>NUCLEOTIDE SEQUENCE [LARGE SCALE GENOMIC DNA]</scope>
    <source>
        <strain evidence="2">INR9</strain>
    </source>
</reference>
<dbReference type="KEGG" id="lse:F1C12_08780"/>
<proteinExistence type="predicted"/>
<sequence>MADLSGNDPVIDLEGVFRHVVDGGCFGILTGEEHGDPMPIETSEVFMRQTTSLLAFTGIAFGCFRLRIQAYGRGELPPGRSDAWEVVGEAVIEAPTGELLLDNIEPVDPAERPPNLAASERGRYAIRLSGRNRGLYPDLVAPSDPAEWEEYLLQVAPTETAVGLRPIKSDRLGAHAGRWMTVEPYRR</sequence>
<gene>
    <name evidence="1" type="ORF">F1C12_08780</name>
</gene>
<evidence type="ECO:0000313" key="1">
    <source>
        <dbReference type="EMBL" id="QNE35221.1"/>
    </source>
</evidence>
<protein>
    <submittedName>
        <fullName evidence="1">Uncharacterized protein</fullName>
    </submittedName>
</protein>
<dbReference type="AlphaFoldDB" id="A0A7G6Y9Q6"/>
<accession>A0A7G6Y9Q6</accession>
<dbReference type="Proteomes" id="UP000515511">
    <property type="component" value="Chromosome"/>
</dbReference>
<dbReference type="EMBL" id="CP043641">
    <property type="protein sequence ID" value="QNE35221.1"/>
    <property type="molecule type" value="Genomic_DNA"/>
</dbReference>